<gene>
    <name evidence="2" type="primary">Contig6202.g6632</name>
    <name evidence="2" type="ORF">STYLEM_9141</name>
</gene>
<feature type="compositionally biased region" description="Acidic residues" evidence="1">
    <location>
        <begin position="136"/>
        <end position="149"/>
    </location>
</feature>
<keyword evidence="3" id="KW-1185">Reference proteome</keyword>
<dbReference type="AlphaFoldDB" id="A0A078AD24"/>
<reference evidence="2 3" key="1">
    <citation type="submission" date="2014-06" db="EMBL/GenBank/DDBJ databases">
        <authorList>
            <person name="Swart Estienne"/>
        </authorList>
    </citation>
    <scope>NUCLEOTIDE SEQUENCE [LARGE SCALE GENOMIC DNA]</scope>
    <source>
        <strain evidence="2 3">130c</strain>
    </source>
</reference>
<accession>A0A078AD24</accession>
<feature type="compositionally biased region" description="Polar residues" evidence="1">
    <location>
        <begin position="437"/>
        <end position="453"/>
    </location>
</feature>
<proteinExistence type="predicted"/>
<dbReference type="EMBL" id="CCKQ01008678">
    <property type="protein sequence ID" value="CDW80145.1"/>
    <property type="molecule type" value="Genomic_DNA"/>
</dbReference>
<evidence type="ECO:0000313" key="2">
    <source>
        <dbReference type="EMBL" id="CDW80145.1"/>
    </source>
</evidence>
<sequence>MSLWIMENVLDEDFSNIYEAITNEIEDGQLWGKEEDQTYLQISTEDWDKQVELYPGEVVNNNKEMTSNKILQRKMLMKMQFCIQLEAKSKFKDQKYEIDMRNKLAQLDEVKGQKGKRIAIMREKIMADNELYDEEIEQEEEQPDQNYSDDELKQDQDKEADQDIEGRVGEFGEIYATTSSGEDEIEDENGVVRPKRLFIPRAKQQAYKHGEGQVLRIKQKNPMRFTKGTDPRTIAKLNFMVDDSIACPQYLPLDQDDAKITVNTMLAAINQDHVPLSEHIKKENFYMSFQAFNQAVQADPALIKVEINSKLEQFDQIYGLLKTQKEKEADKKFTQGDFRRFCSIFYYVTRRLLKQTEFLMERERKKRMMPKHLLAAAVLSGILPLSHLPKDQLSKSEMVQLENALSQKSPAKQKQYRPRLPNSQIPQQPRLPPPSQNPNNVNAKVQGQNNRRR</sequence>
<feature type="region of interest" description="Disordered" evidence="1">
    <location>
        <begin position="403"/>
        <end position="453"/>
    </location>
</feature>
<feature type="compositionally biased region" description="Polar residues" evidence="1">
    <location>
        <begin position="403"/>
        <end position="412"/>
    </location>
</feature>
<dbReference type="InParanoid" id="A0A078AD24"/>
<organism evidence="2 3">
    <name type="scientific">Stylonychia lemnae</name>
    <name type="common">Ciliate</name>
    <dbReference type="NCBI Taxonomy" id="5949"/>
    <lineage>
        <taxon>Eukaryota</taxon>
        <taxon>Sar</taxon>
        <taxon>Alveolata</taxon>
        <taxon>Ciliophora</taxon>
        <taxon>Intramacronucleata</taxon>
        <taxon>Spirotrichea</taxon>
        <taxon>Stichotrichia</taxon>
        <taxon>Sporadotrichida</taxon>
        <taxon>Oxytrichidae</taxon>
        <taxon>Stylonychinae</taxon>
        <taxon>Stylonychia</taxon>
    </lineage>
</organism>
<evidence type="ECO:0000313" key="3">
    <source>
        <dbReference type="Proteomes" id="UP000039865"/>
    </source>
</evidence>
<feature type="compositionally biased region" description="Basic and acidic residues" evidence="1">
    <location>
        <begin position="150"/>
        <end position="169"/>
    </location>
</feature>
<feature type="region of interest" description="Disordered" evidence="1">
    <location>
        <begin position="136"/>
        <end position="169"/>
    </location>
</feature>
<protein>
    <submittedName>
        <fullName evidence="2">Uncharacterized protein</fullName>
    </submittedName>
</protein>
<dbReference type="Proteomes" id="UP000039865">
    <property type="component" value="Unassembled WGS sequence"/>
</dbReference>
<evidence type="ECO:0000256" key="1">
    <source>
        <dbReference type="SAM" id="MobiDB-lite"/>
    </source>
</evidence>
<name>A0A078AD24_STYLE</name>